<dbReference type="FunFam" id="1.10.220.30:FF:000001">
    <property type="entry name" value="Flagellar motor switch protein FliG"/>
    <property type="match status" value="1"/>
</dbReference>
<dbReference type="InterPro" id="IPR023087">
    <property type="entry name" value="Flg_Motor_Flig_C"/>
</dbReference>
<organism evidence="13 14">
    <name type="scientific">Candidatus Tanganyikabacteria bacterium</name>
    <dbReference type="NCBI Taxonomy" id="2961651"/>
    <lineage>
        <taxon>Bacteria</taxon>
        <taxon>Bacillati</taxon>
        <taxon>Candidatus Sericytochromatia</taxon>
        <taxon>Candidatus Tanganyikabacteria</taxon>
    </lineage>
</organism>
<dbReference type="GO" id="GO:0009425">
    <property type="term" value="C:bacterial-type flagellum basal body"/>
    <property type="evidence" value="ECO:0007669"/>
    <property type="project" value="UniProtKB-SubCell"/>
</dbReference>
<dbReference type="NCBIfam" id="TIGR00207">
    <property type="entry name" value="fliG"/>
    <property type="match status" value="1"/>
</dbReference>
<dbReference type="InterPro" id="IPR011002">
    <property type="entry name" value="FliG_a-hlx"/>
</dbReference>
<evidence type="ECO:0000256" key="5">
    <source>
        <dbReference type="ARBA" id="ARBA00022475"/>
    </source>
</evidence>
<evidence type="ECO:0000256" key="1">
    <source>
        <dbReference type="ARBA" id="ARBA00004117"/>
    </source>
</evidence>
<dbReference type="AlphaFoldDB" id="A0A937X193"/>
<evidence type="ECO:0000256" key="8">
    <source>
        <dbReference type="ARBA" id="ARBA00023136"/>
    </source>
</evidence>
<dbReference type="GO" id="GO:0003774">
    <property type="term" value="F:cytoskeletal motor activity"/>
    <property type="evidence" value="ECO:0007669"/>
    <property type="project" value="InterPro"/>
</dbReference>
<keyword evidence="6" id="KW-0145">Chemotaxis</keyword>
<keyword evidence="13" id="KW-0966">Cell projection</keyword>
<dbReference type="PIRSF" id="PIRSF003161">
    <property type="entry name" value="FliG"/>
    <property type="match status" value="1"/>
</dbReference>
<accession>A0A937X193</accession>
<dbReference type="PANTHER" id="PTHR30534:SF0">
    <property type="entry name" value="FLAGELLAR MOTOR SWITCH PROTEIN FLIG"/>
    <property type="match status" value="1"/>
</dbReference>
<evidence type="ECO:0000259" key="10">
    <source>
        <dbReference type="Pfam" id="PF01706"/>
    </source>
</evidence>
<keyword evidence="13" id="KW-0969">Cilium</keyword>
<evidence type="ECO:0000256" key="4">
    <source>
        <dbReference type="ARBA" id="ARBA00021870"/>
    </source>
</evidence>
<dbReference type="Pfam" id="PF01706">
    <property type="entry name" value="FliG_C"/>
    <property type="match status" value="1"/>
</dbReference>
<gene>
    <name evidence="13" type="primary">fliG</name>
    <name evidence="13" type="ORF">FJZ00_03045</name>
</gene>
<evidence type="ECO:0000313" key="14">
    <source>
        <dbReference type="Proteomes" id="UP000703893"/>
    </source>
</evidence>
<dbReference type="PRINTS" id="PR00954">
    <property type="entry name" value="FLGMOTORFLIG"/>
</dbReference>
<dbReference type="SUPFAM" id="SSF48029">
    <property type="entry name" value="FliG"/>
    <property type="match status" value="2"/>
</dbReference>
<dbReference type="InterPro" id="IPR000090">
    <property type="entry name" value="Flg_Motor_Flig"/>
</dbReference>
<dbReference type="Gene3D" id="1.10.220.30">
    <property type="match status" value="3"/>
</dbReference>
<keyword evidence="13" id="KW-0282">Flagellum</keyword>
<dbReference type="GO" id="GO:0071973">
    <property type="term" value="P:bacterial-type flagellum-dependent cell motility"/>
    <property type="evidence" value="ECO:0007669"/>
    <property type="project" value="InterPro"/>
</dbReference>
<dbReference type="PANTHER" id="PTHR30534">
    <property type="entry name" value="FLAGELLAR MOTOR SWITCH PROTEIN FLIG"/>
    <property type="match status" value="1"/>
</dbReference>
<dbReference type="GO" id="GO:0006935">
    <property type="term" value="P:chemotaxis"/>
    <property type="evidence" value="ECO:0007669"/>
    <property type="project" value="UniProtKB-KW"/>
</dbReference>
<dbReference type="EMBL" id="VGJX01000121">
    <property type="protein sequence ID" value="MBM3274104.1"/>
    <property type="molecule type" value="Genomic_DNA"/>
</dbReference>
<comment type="similarity">
    <text evidence="3">Belongs to the FliG family.</text>
</comment>
<keyword evidence="7" id="KW-0283">Flagellar rotation</keyword>
<feature type="domain" description="Flagellar motor switch protein FliG C-terminal" evidence="10">
    <location>
        <begin position="220"/>
        <end position="327"/>
    </location>
</feature>
<feature type="domain" description="Flagellar motor switch protein FliG middle" evidence="11">
    <location>
        <begin position="118"/>
        <end position="192"/>
    </location>
</feature>
<sequence>MRGKWALNGRQKAAALLVALGPDVSADILKNIGSPEDVEQITLEIANLGKIPADLTEDLLEEFYHMIQANKYITTGGVQYARAVLAKALGSDKSEEILQRLSESLTALPFEFIRQADPTQVLNFIQGEHPQTIALILAYMKPAQAALVLSGLPGDTQTDVATRIAQMDRTTPQVLREVEKVLERKFSAVMSQDFTNAGGIKAVVEVLNRVDRGTEKTILESLEEQNPDLAEEIKKLMFVFEDIVILDDRSIQRIIREVDSKELALALKGANEEVKSRIFKNMSERMGKMIRDELDYMGPVRVRDVEEVQQKIVATIRNLEERGEIVISRGGGDELVT</sequence>
<evidence type="ECO:0000259" key="12">
    <source>
        <dbReference type="Pfam" id="PF14842"/>
    </source>
</evidence>
<proteinExistence type="inferred from homology"/>
<dbReference type="Pfam" id="PF14842">
    <property type="entry name" value="FliG_N"/>
    <property type="match status" value="1"/>
</dbReference>
<name>A0A937X193_9BACT</name>
<evidence type="ECO:0000313" key="13">
    <source>
        <dbReference type="EMBL" id="MBM3274104.1"/>
    </source>
</evidence>
<comment type="subcellular location">
    <subcellularLocation>
        <location evidence="1">Bacterial flagellum basal body</location>
    </subcellularLocation>
    <subcellularLocation>
        <location evidence="2">Cell membrane</location>
        <topology evidence="2">Peripheral membrane protein</topology>
        <orientation evidence="2">Cytoplasmic side</orientation>
    </subcellularLocation>
</comment>
<evidence type="ECO:0000259" key="11">
    <source>
        <dbReference type="Pfam" id="PF14841"/>
    </source>
</evidence>
<evidence type="ECO:0000256" key="2">
    <source>
        <dbReference type="ARBA" id="ARBA00004413"/>
    </source>
</evidence>
<evidence type="ECO:0000256" key="7">
    <source>
        <dbReference type="ARBA" id="ARBA00022779"/>
    </source>
</evidence>
<evidence type="ECO:0000256" key="9">
    <source>
        <dbReference type="ARBA" id="ARBA00023143"/>
    </source>
</evidence>
<dbReference type="GO" id="GO:0005886">
    <property type="term" value="C:plasma membrane"/>
    <property type="evidence" value="ECO:0007669"/>
    <property type="project" value="UniProtKB-SubCell"/>
</dbReference>
<keyword evidence="9" id="KW-0975">Bacterial flagellum</keyword>
<dbReference type="InterPro" id="IPR028263">
    <property type="entry name" value="FliG_N"/>
</dbReference>
<protein>
    <recommendedName>
        <fullName evidence="4">Flagellar motor switch protein FliG</fullName>
    </recommendedName>
</protein>
<keyword evidence="5" id="KW-1003">Cell membrane</keyword>
<reference evidence="13 14" key="1">
    <citation type="submission" date="2019-03" db="EMBL/GenBank/DDBJ databases">
        <title>Lake Tanganyika Metagenome-Assembled Genomes (MAGs).</title>
        <authorList>
            <person name="Tran P."/>
        </authorList>
    </citation>
    <scope>NUCLEOTIDE SEQUENCE [LARGE SCALE GENOMIC DNA]</scope>
    <source>
        <strain evidence="13">K_DeepCast_65m_m2_236</strain>
    </source>
</reference>
<feature type="domain" description="Flagellar motor switch protein FliG N-terminal" evidence="12">
    <location>
        <begin position="7"/>
        <end position="109"/>
    </location>
</feature>
<dbReference type="InterPro" id="IPR032779">
    <property type="entry name" value="FliG_M"/>
</dbReference>
<comment type="caution">
    <text evidence="13">The sequence shown here is derived from an EMBL/GenBank/DDBJ whole genome shotgun (WGS) entry which is preliminary data.</text>
</comment>
<dbReference type="Proteomes" id="UP000703893">
    <property type="component" value="Unassembled WGS sequence"/>
</dbReference>
<keyword evidence="8" id="KW-0472">Membrane</keyword>
<evidence type="ECO:0000256" key="6">
    <source>
        <dbReference type="ARBA" id="ARBA00022500"/>
    </source>
</evidence>
<dbReference type="Pfam" id="PF14841">
    <property type="entry name" value="FliG_M"/>
    <property type="match status" value="1"/>
</dbReference>
<evidence type="ECO:0000256" key="3">
    <source>
        <dbReference type="ARBA" id="ARBA00010299"/>
    </source>
</evidence>